<dbReference type="PANTHER" id="PTHR15124:SF27">
    <property type="entry name" value="MIGRATION AND INVASION ENHANCER 1"/>
    <property type="match status" value="1"/>
</dbReference>
<feature type="compositionally biased region" description="Polar residues" evidence="1">
    <location>
        <begin position="252"/>
        <end position="262"/>
    </location>
</feature>
<dbReference type="VEuPathDB" id="TrichDB:TVAGG3_0000890"/>
<dbReference type="Pfam" id="PF01833">
    <property type="entry name" value="TIG"/>
    <property type="match status" value="1"/>
</dbReference>
<feature type="compositionally biased region" description="Pro residues" evidence="1">
    <location>
        <begin position="126"/>
        <end position="154"/>
    </location>
</feature>
<feature type="compositionally biased region" description="Basic and acidic residues" evidence="1">
    <location>
        <begin position="241"/>
        <end position="250"/>
    </location>
</feature>
<proteinExistence type="predicted"/>
<keyword evidence="2" id="KW-0812">Transmembrane</keyword>
<dbReference type="InterPro" id="IPR051441">
    <property type="entry name" value="SelW_related"/>
</dbReference>
<dbReference type="AlphaFoldDB" id="A2E9E8"/>
<reference evidence="4" key="2">
    <citation type="journal article" date="2007" name="Science">
        <title>Draft genome sequence of the sexually transmitted pathogen Trichomonas vaginalis.</title>
        <authorList>
            <person name="Carlton J.M."/>
            <person name="Hirt R.P."/>
            <person name="Silva J.C."/>
            <person name="Delcher A.L."/>
            <person name="Schatz M."/>
            <person name="Zhao Q."/>
            <person name="Wortman J.R."/>
            <person name="Bidwell S.L."/>
            <person name="Alsmark U.C.M."/>
            <person name="Besteiro S."/>
            <person name="Sicheritz-Ponten T."/>
            <person name="Noel C.J."/>
            <person name="Dacks J.B."/>
            <person name="Foster P.G."/>
            <person name="Simillion C."/>
            <person name="Van de Peer Y."/>
            <person name="Miranda-Saavedra D."/>
            <person name="Barton G.J."/>
            <person name="Westrop G.D."/>
            <person name="Mueller S."/>
            <person name="Dessi D."/>
            <person name="Fiori P.L."/>
            <person name="Ren Q."/>
            <person name="Paulsen I."/>
            <person name="Zhang H."/>
            <person name="Bastida-Corcuera F.D."/>
            <person name="Simoes-Barbosa A."/>
            <person name="Brown M.T."/>
            <person name="Hayes R.D."/>
            <person name="Mukherjee M."/>
            <person name="Okumura C.Y."/>
            <person name="Schneider R."/>
            <person name="Smith A.J."/>
            <person name="Vanacova S."/>
            <person name="Villalvazo M."/>
            <person name="Haas B.J."/>
            <person name="Pertea M."/>
            <person name="Feldblyum T.V."/>
            <person name="Utterback T.R."/>
            <person name="Shu C.L."/>
            <person name="Osoegawa K."/>
            <person name="de Jong P.J."/>
            <person name="Hrdy I."/>
            <person name="Horvathova L."/>
            <person name="Zubacova Z."/>
            <person name="Dolezal P."/>
            <person name="Malik S.B."/>
            <person name="Logsdon J.M. Jr."/>
            <person name="Henze K."/>
            <person name="Gupta A."/>
            <person name="Wang C.C."/>
            <person name="Dunne R.L."/>
            <person name="Upcroft J.A."/>
            <person name="Upcroft P."/>
            <person name="White O."/>
            <person name="Salzberg S.L."/>
            <person name="Tang P."/>
            <person name="Chiu C.-H."/>
            <person name="Lee Y.-S."/>
            <person name="Embley T.M."/>
            <person name="Coombs G.H."/>
            <person name="Mottram J.C."/>
            <person name="Tachezy J."/>
            <person name="Fraser-Liggett C.M."/>
            <person name="Johnson P.J."/>
        </authorList>
    </citation>
    <scope>NUCLEOTIDE SEQUENCE [LARGE SCALE GENOMIC DNA]</scope>
    <source>
        <strain evidence="4">G3</strain>
    </source>
</reference>
<evidence type="ECO:0000313" key="4">
    <source>
        <dbReference type="EMBL" id="EAY10712.1"/>
    </source>
</evidence>
<dbReference type="KEGG" id="tva:4768683"/>
<evidence type="ECO:0000256" key="2">
    <source>
        <dbReference type="SAM" id="Phobius"/>
    </source>
</evidence>
<keyword evidence="2" id="KW-1133">Transmembrane helix</keyword>
<gene>
    <name evidence="4" type="ORF">TVAG_364370</name>
</gene>
<protein>
    <recommendedName>
        <fullName evidence="3">IPT/TIG domain-containing protein</fullName>
    </recommendedName>
</protein>
<feature type="domain" description="IPT/TIG" evidence="3">
    <location>
        <begin position="366"/>
        <end position="449"/>
    </location>
</feature>
<dbReference type="Gene3D" id="2.60.40.10">
    <property type="entry name" value="Immunoglobulins"/>
    <property type="match status" value="1"/>
</dbReference>
<keyword evidence="2" id="KW-0472">Membrane</keyword>
<dbReference type="Proteomes" id="UP000001542">
    <property type="component" value="Unassembled WGS sequence"/>
</dbReference>
<organism evidence="4 5">
    <name type="scientific">Trichomonas vaginalis (strain ATCC PRA-98 / G3)</name>
    <dbReference type="NCBI Taxonomy" id="412133"/>
    <lineage>
        <taxon>Eukaryota</taxon>
        <taxon>Metamonada</taxon>
        <taxon>Parabasalia</taxon>
        <taxon>Trichomonadida</taxon>
        <taxon>Trichomonadidae</taxon>
        <taxon>Trichomonas</taxon>
    </lineage>
</organism>
<feature type="region of interest" description="Disordered" evidence="1">
    <location>
        <begin position="241"/>
        <end position="268"/>
    </location>
</feature>
<name>A2E9E8_TRIV3</name>
<dbReference type="EMBL" id="DS113333">
    <property type="protein sequence ID" value="EAY10712.1"/>
    <property type="molecule type" value="Genomic_DNA"/>
</dbReference>
<evidence type="ECO:0000259" key="3">
    <source>
        <dbReference type="Pfam" id="PF01833"/>
    </source>
</evidence>
<feature type="region of interest" description="Disordered" evidence="1">
    <location>
        <begin position="107"/>
        <end position="156"/>
    </location>
</feature>
<reference evidence="4" key="1">
    <citation type="submission" date="2006-10" db="EMBL/GenBank/DDBJ databases">
        <authorList>
            <person name="Amadeo P."/>
            <person name="Zhao Q."/>
            <person name="Wortman J."/>
            <person name="Fraser-Liggett C."/>
            <person name="Carlton J."/>
        </authorList>
    </citation>
    <scope>NUCLEOTIDE SEQUENCE</scope>
    <source>
        <strain evidence="4">G3</strain>
    </source>
</reference>
<keyword evidence="5" id="KW-1185">Reference proteome</keyword>
<dbReference type="InterPro" id="IPR013783">
    <property type="entry name" value="Ig-like_fold"/>
</dbReference>
<sequence>MFLIFFILGSIQSSSDYSNGNRSNRDHNSQNSKDSDDSDDVNTPQPTIKGQINLGRMTPRFRAVKTSNALLPERTPEPTPFPTQTPFPTMTPDYISKMNKLRPENKQISDYADIPPPTRTATPARTPLPTPMPTPKQTPRPTRTPKPTPVPTRSPRPIYRMKVKKNISQDLDFMNPQNYVEDYIEITTPNFTIPEGNESDYDITYETFPAPIETPEPVKTYNNAEMHFIDDNNMFHSNMDKKKMREERSKRTQQTPPNQTFSESEKRAQTGYIKAEIKVKNEEESALKKNNIEEAFHNFKTIRKVPLLQKKDLNETLPAKNIFNITKKAEEQASPCHRAARMVNEECKCFGGLIGDGITECVAPEPQITRVNPTVLNALSLNTIDVYYKSTDFTPQSAYCKVGKTVHLGRVISKGSIRCEVPAKNGGSSKVTISFDGSHWSSKSLEVKYDTKFMSIFRLVLKFLIYCFAGNAIVWSTVFLRYRYLSRIGLLKSKDVHEIINQTTAMIEEQEQL</sequence>
<dbReference type="PANTHER" id="PTHR15124">
    <property type="entry name" value="SELENOPROTEIN W"/>
    <property type="match status" value="1"/>
</dbReference>
<evidence type="ECO:0000256" key="1">
    <source>
        <dbReference type="SAM" id="MobiDB-lite"/>
    </source>
</evidence>
<feature type="region of interest" description="Disordered" evidence="1">
    <location>
        <begin position="15"/>
        <end position="88"/>
    </location>
</feature>
<evidence type="ECO:0000313" key="5">
    <source>
        <dbReference type="Proteomes" id="UP000001542"/>
    </source>
</evidence>
<accession>A2E9E8</accession>
<dbReference type="RefSeq" id="XP_001322935.1">
    <property type="nucleotide sequence ID" value="XM_001322900.1"/>
</dbReference>
<dbReference type="VEuPathDB" id="TrichDB:TVAG_364370"/>
<feature type="transmembrane region" description="Helical" evidence="2">
    <location>
        <begin position="463"/>
        <end position="482"/>
    </location>
</feature>
<dbReference type="SMR" id="A2E9E8"/>
<dbReference type="InterPro" id="IPR002909">
    <property type="entry name" value="IPT_dom"/>
</dbReference>
<dbReference type="InParanoid" id="A2E9E8"/>